<evidence type="ECO:0000313" key="2">
    <source>
        <dbReference type="EMBL" id="KAK7441572.1"/>
    </source>
</evidence>
<dbReference type="EMBL" id="JBANRG010000062">
    <property type="protein sequence ID" value="KAK7441572.1"/>
    <property type="molecule type" value="Genomic_DNA"/>
</dbReference>
<reference evidence="2 3" key="1">
    <citation type="submission" date="2024-01" db="EMBL/GenBank/DDBJ databases">
        <title>A draft genome for the cacao thread blight pathogen Marasmiellus scandens.</title>
        <authorList>
            <person name="Baruah I.K."/>
            <person name="Leung J."/>
            <person name="Bukari Y."/>
            <person name="Amoako-Attah I."/>
            <person name="Meinhardt L.W."/>
            <person name="Bailey B.A."/>
            <person name="Cohen S.P."/>
        </authorList>
    </citation>
    <scope>NUCLEOTIDE SEQUENCE [LARGE SCALE GENOMIC DNA]</scope>
    <source>
        <strain evidence="2 3">GH-19</strain>
    </source>
</reference>
<feature type="region of interest" description="Disordered" evidence="1">
    <location>
        <begin position="1"/>
        <end position="26"/>
    </location>
</feature>
<comment type="caution">
    <text evidence="2">The sequence shown here is derived from an EMBL/GenBank/DDBJ whole genome shotgun (WGS) entry which is preliminary data.</text>
</comment>
<sequence length="186" mass="19748">MPSSGTKDWFKKLKAPFSRSKNKKNTPNIAITASASVPDFQQANLQLGSSSIGRHLDVGSSLEQVPSAVAGTVVDTQVQDQTQTQSSVPIANVLNTSQIEHGQGTSSAVNVKVTSSTEPSSSGKKETVLKLTDNSLTFLKEFAEFIPVPGIGAALGAVSKCIQTYLVSEIAYVYESNQAKKTICRK</sequence>
<accession>A0ABR1IXQ2</accession>
<name>A0ABR1IXQ2_9AGAR</name>
<proteinExistence type="predicted"/>
<organism evidence="2 3">
    <name type="scientific">Marasmiellus scandens</name>
    <dbReference type="NCBI Taxonomy" id="2682957"/>
    <lineage>
        <taxon>Eukaryota</taxon>
        <taxon>Fungi</taxon>
        <taxon>Dikarya</taxon>
        <taxon>Basidiomycota</taxon>
        <taxon>Agaricomycotina</taxon>
        <taxon>Agaricomycetes</taxon>
        <taxon>Agaricomycetidae</taxon>
        <taxon>Agaricales</taxon>
        <taxon>Marasmiineae</taxon>
        <taxon>Omphalotaceae</taxon>
        <taxon>Marasmiellus</taxon>
    </lineage>
</organism>
<keyword evidence="3" id="KW-1185">Reference proteome</keyword>
<protein>
    <submittedName>
        <fullName evidence="2">Uncharacterized protein</fullName>
    </submittedName>
</protein>
<evidence type="ECO:0000313" key="3">
    <source>
        <dbReference type="Proteomes" id="UP001498398"/>
    </source>
</evidence>
<evidence type="ECO:0000256" key="1">
    <source>
        <dbReference type="SAM" id="MobiDB-lite"/>
    </source>
</evidence>
<feature type="region of interest" description="Disordered" evidence="1">
    <location>
        <begin position="105"/>
        <end position="126"/>
    </location>
</feature>
<dbReference type="Proteomes" id="UP001498398">
    <property type="component" value="Unassembled WGS sequence"/>
</dbReference>
<gene>
    <name evidence="2" type="ORF">VKT23_016565</name>
</gene>
<feature type="compositionally biased region" description="Polar residues" evidence="1">
    <location>
        <begin position="105"/>
        <end position="122"/>
    </location>
</feature>